<feature type="domain" description="CBS" evidence="12">
    <location>
        <begin position="204"/>
        <end position="263"/>
    </location>
</feature>
<comment type="caution">
    <text evidence="14">The sequence shown here is derived from an EMBL/GenBank/DDBJ whole genome shotgun (WGS) entry which is preliminary data.</text>
</comment>
<feature type="transmembrane region" description="Helical" evidence="11">
    <location>
        <begin position="6"/>
        <end position="33"/>
    </location>
</feature>
<keyword evidence="7 9" id="KW-0129">CBS domain</keyword>
<dbReference type="SUPFAM" id="SSF54631">
    <property type="entry name" value="CBS-domain pair"/>
    <property type="match status" value="1"/>
</dbReference>
<evidence type="ECO:0000256" key="9">
    <source>
        <dbReference type="PROSITE-ProRule" id="PRU00703"/>
    </source>
</evidence>
<proteinExistence type="inferred from homology"/>
<dbReference type="EMBL" id="JAPJDO010000008">
    <property type="protein sequence ID" value="MCX2937408.1"/>
    <property type="molecule type" value="Genomic_DNA"/>
</dbReference>
<dbReference type="InterPro" id="IPR000644">
    <property type="entry name" value="CBS_dom"/>
</dbReference>
<dbReference type="PROSITE" id="PS51371">
    <property type="entry name" value="CBS"/>
    <property type="match status" value="2"/>
</dbReference>
<evidence type="ECO:0000259" key="13">
    <source>
        <dbReference type="PROSITE" id="PS51846"/>
    </source>
</evidence>
<evidence type="ECO:0000256" key="8">
    <source>
        <dbReference type="ARBA" id="ARBA00023136"/>
    </source>
</evidence>
<feature type="transmembrane region" description="Helical" evidence="11">
    <location>
        <begin position="119"/>
        <end position="140"/>
    </location>
</feature>
<dbReference type="Proteomes" id="UP001300745">
    <property type="component" value="Unassembled WGS sequence"/>
</dbReference>
<evidence type="ECO:0000256" key="1">
    <source>
        <dbReference type="ARBA" id="ARBA00004651"/>
    </source>
</evidence>
<dbReference type="PANTHER" id="PTHR22777:SF32">
    <property type="entry name" value="UPF0053 INNER MEMBRANE PROTEIN YFJD"/>
    <property type="match status" value="1"/>
</dbReference>
<dbReference type="InterPro" id="IPR005170">
    <property type="entry name" value="Transptr-assoc_dom"/>
</dbReference>
<dbReference type="SMART" id="SM00116">
    <property type="entry name" value="CBS"/>
    <property type="match status" value="2"/>
</dbReference>
<evidence type="ECO:0000256" key="4">
    <source>
        <dbReference type="ARBA" id="ARBA00022692"/>
    </source>
</evidence>
<keyword evidence="3" id="KW-1003">Cell membrane</keyword>
<organism evidence="14 15">
    <name type="scientific">Mycobacterium pinniadriaticum</name>
    <dbReference type="NCBI Taxonomy" id="2994102"/>
    <lineage>
        <taxon>Bacteria</taxon>
        <taxon>Bacillati</taxon>
        <taxon>Actinomycetota</taxon>
        <taxon>Actinomycetes</taxon>
        <taxon>Mycobacteriales</taxon>
        <taxon>Mycobacteriaceae</taxon>
        <taxon>Mycobacterium</taxon>
    </lineage>
</organism>
<evidence type="ECO:0000313" key="15">
    <source>
        <dbReference type="Proteomes" id="UP001300745"/>
    </source>
</evidence>
<sequence length="430" mass="46448">MTGWGALVGAIALVALGGLFAAIDAAIGTVSVARVEELVRDERPGALRLARIMAERPRYINLVVLLRIACEAAATVLLVAFLWDDLGLTWGLVAAAAIMTVASFVAMGVGPRTIGRQNAYTIALASAVPLQAISVLLAPISRLLVVLGNAVTPGRGFRNGPFASEIELREVVDLAQQRGVVADDERRMIQSVFELGDTAAREVMVPRTEMVWIESDKTASQATSLAVRSGHSRIPVIGENVDDVVGVVYLKDLVQRTYYSSDSGRGTTVRDIMRPPVFVPDSKPLDALLREMQRDRNHMALLVDEYGAIAGLVTIEDVLEEIVGEIADEYDTDEVAPVEELGDNKFRVSARLPIEDVGELYDVEFEEDLDVDTVGGLLALELGRVPLPGAEVVSHGLRLRAEGGPDHRGRVRIGTVLVSRTELERGDEDE</sequence>
<evidence type="ECO:0000256" key="3">
    <source>
        <dbReference type="ARBA" id="ARBA00022475"/>
    </source>
</evidence>
<dbReference type="CDD" id="cd04590">
    <property type="entry name" value="CBS_pair_CorC_HlyC_assoc"/>
    <property type="match status" value="1"/>
</dbReference>
<feature type="transmembrane region" description="Helical" evidence="11">
    <location>
        <begin position="88"/>
        <end position="107"/>
    </location>
</feature>
<name>A0ABT3SE50_9MYCO</name>
<dbReference type="PROSITE" id="PS51846">
    <property type="entry name" value="CNNM"/>
    <property type="match status" value="1"/>
</dbReference>
<evidence type="ECO:0000256" key="7">
    <source>
        <dbReference type="ARBA" id="ARBA00023122"/>
    </source>
</evidence>
<evidence type="ECO:0000256" key="10">
    <source>
        <dbReference type="PROSITE-ProRule" id="PRU01193"/>
    </source>
</evidence>
<evidence type="ECO:0000313" key="14">
    <source>
        <dbReference type="EMBL" id="MCX2937408.1"/>
    </source>
</evidence>
<reference evidence="14 15" key="1">
    <citation type="submission" date="2022-11" db="EMBL/GenBank/DDBJ databases">
        <title>Mycobacterium sp. nov.</title>
        <authorList>
            <person name="Papic B."/>
            <person name="Spicic S."/>
            <person name="Duvnjak S."/>
        </authorList>
    </citation>
    <scope>NUCLEOTIDE SEQUENCE [LARGE SCALE GENOMIC DNA]</scope>
    <source>
        <strain evidence="14 15">CVI_P4</strain>
    </source>
</reference>
<accession>A0ABT3SE50</accession>
<dbReference type="InterPro" id="IPR046342">
    <property type="entry name" value="CBS_dom_sf"/>
</dbReference>
<dbReference type="InterPro" id="IPR036318">
    <property type="entry name" value="FAD-bd_PCMH-like_sf"/>
</dbReference>
<dbReference type="Pfam" id="PF03471">
    <property type="entry name" value="CorC_HlyC"/>
    <property type="match status" value="1"/>
</dbReference>
<evidence type="ECO:0000256" key="2">
    <source>
        <dbReference type="ARBA" id="ARBA00006337"/>
    </source>
</evidence>
<feature type="domain" description="CBS" evidence="12">
    <location>
        <begin position="272"/>
        <end position="329"/>
    </location>
</feature>
<dbReference type="InterPro" id="IPR002550">
    <property type="entry name" value="CNNM"/>
</dbReference>
<gene>
    <name evidence="14" type="ORF">ORI27_11900</name>
</gene>
<keyword evidence="15" id="KW-1185">Reference proteome</keyword>
<dbReference type="Pfam" id="PF00571">
    <property type="entry name" value="CBS"/>
    <property type="match status" value="2"/>
</dbReference>
<feature type="domain" description="CNNM transmembrane" evidence="13">
    <location>
        <begin position="1"/>
        <end position="185"/>
    </location>
</feature>
<dbReference type="Gene3D" id="3.30.465.10">
    <property type="match status" value="1"/>
</dbReference>
<evidence type="ECO:0000256" key="5">
    <source>
        <dbReference type="ARBA" id="ARBA00022737"/>
    </source>
</evidence>
<protein>
    <submittedName>
        <fullName evidence="14">Hemolysin family protein</fullName>
    </submittedName>
</protein>
<dbReference type="RefSeq" id="WP_265997044.1">
    <property type="nucleotide sequence ID" value="NZ_JAPJDN010000008.1"/>
</dbReference>
<dbReference type="SMART" id="SM01091">
    <property type="entry name" value="CorC_HlyC"/>
    <property type="match status" value="1"/>
</dbReference>
<dbReference type="InterPro" id="IPR044751">
    <property type="entry name" value="Ion_transp-like_CBS"/>
</dbReference>
<feature type="transmembrane region" description="Helical" evidence="11">
    <location>
        <begin position="59"/>
        <end position="82"/>
    </location>
</feature>
<dbReference type="PANTHER" id="PTHR22777">
    <property type="entry name" value="HEMOLYSIN-RELATED"/>
    <property type="match status" value="1"/>
</dbReference>
<keyword evidence="5" id="KW-0677">Repeat</keyword>
<dbReference type="Gene3D" id="3.10.580.10">
    <property type="entry name" value="CBS-domain"/>
    <property type="match status" value="1"/>
</dbReference>
<comment type="subcellular location">
    <subcellularLocation>
        <location evidence="1">Cell membrane</location>
        <topology evidence="1">Multi-pass membrane protein</topology>
    </subcellularLocation>
</comment>
<comment type="similarity">
    <text evidence="2">Belongs to the UPF0053 family.</text>
</comment>
<dbReference type="SUPFAM" id="SSF56176">
    <property type="entry name" value="FAD-binding/transporter-associated domain-like"/>
    <property type="match status" value="1"/>
</dbReference>
<dbReference type="Pfam" id="PF01595">
    <property type="entry name" value="CNNM"/>
    <property type="match status" value="1"/>
</dbReference>
<keyword evidence="6 10" id="KW-1133">Transmembrane helix</keyword>
<evidence type="ECO:0000259" key="12">
    <source>
        <dbReference type="PROSITE" id="PS51371"/>
    </source>
</evidence>
<dbReference type="InterPro" id="IPR016169">
    <property type="entry name" value="FAD-bd_PCMH_sub2"/>
</dbReference>
<evidence type="ECO:0000256" key="6">
    <source>
        <dbReference type="ARBA" id="ARBA00022989"/>
    </source>
</evidence>
<evidence type="ECO:0000256" key="11">
    <source>
        <dbReference type="SAM" id="Phobius"/>
    </source>
</evidence>
<keyword evidence="8 10" id="KW-0472">Membrane</keyword>
<keyword evidence="4 10" id="KW-0812">Transmembrane</keyword>